<reference evidence="4 5" key="1">
    <citation type="submission" date="2023-07" db="EMBL/GenBank/DDBJ databases">
        <title>Sequencing the genomes of 1000 actinobacteria strains.</title>
        <authorList>
            <person name="Klenk H.-P."/>
        </authorList>
    </citation>
    <scope>NUCLEOTIDE SEQUENCE [LARGE SCALE GENOMIC DNA]</scope>
    <source>
        <strain evidence="4 5">DSM 20167</strain>
    </source>
</reference>
<dbReference type="PANTHER" id="PTHR43767">
    <property type="entry name" value="LONG-CHAIN-FATTY-ACID--COA LIGASE"/>
    <property type="match status" value="1"/>
</dbReference>
<dbReference type="Proteomes" id="UP001183817">
    <property type="component" value="Unassembled WGS sequence"/>
</dbReference>
<feature type="transmembrane region" description="Helical" evidence="2">
    <location>
        <begin position="748"/>
        <end position="768"/>
    </location>
</feature>
<feature type="region of interest" description="Disordered" evidence="1">
    <location>
        <begin position="1"/>
        <end position="20"/>
    </location>
</feature>
<dbReference type="InterPro" id="IPR050237">
    <property type="entry name" value="ATP-dep_AMP-bd_enzyme"/>
</dbReference>
<feature type="transmembrane region" description="Helical" evidence="2">
    <location>
        <begin position="847"/>
        <end position="864"/>
    </location>
</feature>
<dbReference type="InterPro" id="IPR036736">
    <property type="entry name" value="ACP-like_sf"/>
</dbReference>
<gene>
    <name evidence="4" type="ORF">J2S64_003713</name>
</gene>
<dbReference type="PANTHER" id="PTHR43767:SF10">
    <property type="entry name" value="SURFACTIN SYNTHASE SUBUNIT 1"/>
    <property type="match status" value="1"/>
</dbReference>
<comment type="caution">
    <text evidence="4">The sequence shown here is derived from an EMBL/GenBank/DDBJ whole genome shotgun (WGS) entry which is preliminary data.</text>
</comment>
<evidence type="ECO:0000259" key="3">
    <source>
        <dbReference type="Pfam" id="PF00501"/>
    </source>
</evidence>
<dbReference type="Gene3D" id="1.10.1200.10">
    <property type="entry name" value="ACP-like"/>
    <property type="match status" value="1"/>
</dbReference>
<dbReference type="Gene3D" id="3.40.50.12780">
    <property type="entry name" value="N-terminal domain of ligase-like"/>
    <property type="match status" value="1"/>
</dbReference>
<dbReference type="GO" id="GO:0016874">
    <property type="term" value="F:ligase activity"/>
    <property type="evidence" value="ECO:0007669"/>
    <property type="project" value="UniProtKB-KW"/>
</dbReference>
<dbReference type="SUPFAM" id="SSF56801">
    <property type="entry name" value="Acetyl-CoA synthetase-like"/>
    <property type="match status" value="1"/>
</dbReference>
<feature type="domain" description="AMP-dependent synthetase/ligase" evidence="3">
    <location>
        <begin position="135"/>
        <end position="344"/>
    </location>
</feature>
<feature type="transmembrane region" description="Helical" evidence="2">
    <location>
        <begin position="642"/>
        <end position="662"/>
    </location>
</feature>
<feature type="transmembrane region" description="Helical" evidence="2">
    <location>
        <begin position="691"/>
        <end position="712"/>
    </location>
</feature>
<protein>
    <submittedName>
        <fullName evidence="4">Acyl-coenzyme A synthetase/AMP-(Fatty) acid ligase/general stress protein CsbA</fullName>
    </submittedName>
</protein>
<dbReference type="EMBL" id="JAVDYI010000001">
    <property type="protein sequence ID" value="MDR7360022.1"/>
    <property type="molecule type" value="Genomic_DNA"/>
</dbReference>
<evidence type="ECO:0000256" key="2">
    <source>
        <dbReference type="SAM" id="Phobius"/>
    </source>
</evidence>
<dbReference type="Pfam" id="PF00501">
    <property type="entry name" value="AMP-binding"/>
    <property type="match status" value="1"/>
</dbReference>
<sequence length="886" mass="92822">MTQTPVQDLTAPTPGQDSLLDRAFGSPRAARTALLTAAGKAISYGELRAAVDRLVLHLPDAATGKRLVHLPLRAEVHSVAAYLATLEAGHVALVTSDEPRTAAMLERYRPDVTATGDPEHPFEFASGAPLHVLHPDLALLLSTSGSTGSPKLVRLSHRNLAANASAIAKALRLTETDRAITSLPLHYCFGLSVLHSHLVAGASVVLHEGSVLDGSLWDAIDGLGVTNLAAVPHMVELMESTGVLEASHPSLRLIAQAGGRMHPDRVRRTADLGRAQGWGLSVMYGQTEATARICVLDPALAAVNPDAVGKPVSGTSLHLDTTVPEAVDGAGEVVVRGPGVMMGYAEHPDDLALGPMLTELRTGDLGRVGPDGLLRIVGRRSGFVKVMGVRIDVGAVEHALDAAGHTACVGGDGTRLLVAVEPRTSGAPDATAAEARRIAGQASGLGAAAVAVAVTELQRLANGKLDRPGCAALVLAGAAGHATETTAPAGAKSAAAEVAKVVSEVLGTDSVDLGRSFVQHGGDSLSHVQASLRLEGIVGPLPRGWHHRTLSELADLAAHRRNAPADPGAAGLAGTRARPPRIWRTVETSVVMRALAVVAICGSHADLFDVMGGAHLLLAIAGYNTVRFGLSAPGVADRWRATARILIGVAVPTMLIALFAMLTTGRYGWSNILLSHWLLGDTTEGSTRNEYWFIDALVASLLVLTAVISVPALARAWKADPWRVAAWFTAAALVPRFVVLALTEDSMAQSIMPTTLWLVGVGAAAAHADTRRRRWLTLALGVIGGATFFADQPLRNAVVVAGLAALILVPRMRVPAFLLPLLGLLAAASLYIYLVQFLVLSAFENDVVETVAALGVGCLLWRLADRPMRRLQDLVPAPNRWNERTP</sequence>
<feature type="transmembrane region" description="Helical" evidence="2">
    <location>
        <begin position="724"/>
        <end position="742"/>
    </location>
</feature>
<keyword evidence="2" id="KW-1133">Transmembrane helix</keyword>
<feature type="transmembrane region" description="Helical" evidence="2">
    <location>
        <begin position="610"/>
        <end position="630"/>
    </location>
</feature>
<evidence type="ECO:0000313" key="4">
    <source>
        <dbReference type="EMBL" id="MDR7360022.1"/>
    </source>
</evidence>
<proteinExistence type="predicted"/>
<dbReference type="RefSeq" id="WP_310292717.1">
    <property type="nucleotide sequence ID" value="NZ_BAAAWO010000001.1"/>
</dbReference>
<dbReference type="InterPro" id="IPR000873">
    <property type="entry name" value="AMP-dep_synth/lig_dom"/>
</dbReference>
<name>A0ABU2BMY7_9MICC</name>
<keyword evidence="5" id="KW-1185">Reference proteome</keyword>
<dbReference type="SUPFAM" id="SSF47336">
    <property type="entry name" value="ACP-like"/>
    <property type="match status" value="1"/>
</dbReference>
<evidence type="ECO:0000313" key="5">
    <source>
        <dbReference type="Proteomes" id="UP001183817"/>
    </source>
</evidence>
<organism evidence="4 5">
    <name type="scientific">Paeniglutamicibacter sulfureus</name>
    <dbReference type="NCBI Taxonomy" id="43666"/>
    <lineage>
        <taxon>Bacteria</taxon>
        <taxon>Bacillati</taxon>
        <taxon>Actinomycetota</taxon>
        <taxon>Actinomycetes</taxon>
        <taxon>Micrococcales</taxon>
        <taxon>Micrococcaceae</taxon>
        <taxon>Paeniglutamicibacter</taxon>
    </lineage>
</organism>
<keyword evidence="2" id="KW-0812">Transmembrane</keyword>
<evidence type="ECO:0000256" key="1">
    <source>
        <dbReference type="SAM" id="MobiDB-lite"/>
    </source>
</evidence>
<accession>A0ABU2BMY7</accession>
<keyword evidence="2" id="KW-0472">Membrane</keyword>
<feature type="transmembrane region" description="Helical" evidence="2">
    <location>
        <begin position="821"/>
        <end position="841"/>
    </location>
</feature>
<keyword evidence="4" id="KW-0436">Ligase</keyword>
<dbReference type="InterPro" id="IPR042099">
    <property type="entry name" value="ANL_N_sf"/>
</dbReference>